<feature type="signal peptide" evidence="1">
    <location>
        <begin position="1"/>
        <end position="22"/>
    </location>
</feature>
<dbReference type="InterPro" id="IPR004302">
    <property type="entry name" value="Cellulose/chitin-bd_N"/>
</dbReference>
<dbReference type="RefSeq" id="XP_003737942.1">
    <property type="nucleotide sequence ID" value="XM_003737894.1"/>
</dbReference>
<keyword evidence="1" id="KW-0732">Signal</keyword>
<keyword evidence="3" id="KW-1185">Reference proteome</keyword>
<dbReference type="PANTHER" id="PTHR21113">
    <property type="entry name" value="AGAP001705-PA"/>
    <property type="match status" value="1"/>
</dbReference>
<gene>
    <name evidence="4" type="primary">LOC100899389</name>
</gene>
<name>A0AAJ6VVI6_9ACAR</name>
<evidence type="ECO:0000313" key="3">
    <source>
        <dbReference type="Proteomes" id="UP000694867"/>
    </source>
</evidence>
<dbReference type="GeneID" id="100899389"/>
<feature type="chain" id="PRO_5042486987" evidence="1">
    <location>
        <begin position="23"/>
        <end position="214"/>
    </location>
</feature>
<dbReference type="PANTHER" id="PTHR21113:SF4">
    <property type="entry name" value="CHITIN-BINDING TYPE-4 DOMAIN-CONTAINING PROTEIN"/>
    <property type="match status" value="1"/>
</dbReference>
<dbReference type="KEGG" id="goe:100899389"/>
<reference evidence="4" key="1">
    <citation type="submission" date="2025-08" db="UniProtKB">
        <authorList>
            <consortium name="RefSeq"/>
        </authorList>
    </citation>
    <scope>IDENTIFICATION</scope>
</reference>
<sequence length="214" mass="24177">MRHLSILSVGLILLLQVARTRSHGRLWEPPSRSTAFRRGFRTPKNYNDHESFCGGLQVMYQLNGGKCGLCGDPWNSKKPRPNEAGGIYDTGTIVRSYKEGKRIKAAVFVTTNHLGYFEFQLCPNSSNVTEDCFHEHKLNIYGLEQKKTKRLYIGSEDGMIPMKLRLPDGIKCERCVLRWQYTTGNFWGKCTNGTTGMGCGNQEVYRACADIAIL</sequence>
<dbReference type="AlphaFoldDB" id="A0AAJ6VVI6"/>
<evidence type="ECO:0000256" key="1">
    <source>
        <dbReference type="SAM" id="SignalP"/>
    </source>
</evidence>
<accession>A0AAJ6VVI6</accession>
<organism evidence="3 4">
    <name type="scientific">Galendromus occidentalis</name>
    <name type="common">western predatory mite</name>
    <dbReference type="NCBI Taxonomy" id="34638"/>
    <lineage>
        <taxon>Eukaryota</taxon>
        <taxon>Metazoa</taxon>
        <taxon>Ecdysozoa</taxon>
        <taxon>Arthropoda</taxon>
        <taxon>Chelicerata</taxon>
        <taxon>Arachnida</taxon>
        <taxon>Acari</taxon>
        <taxon>Parasitiformes</taxon>
        <taxon>Mesostigmata</taxon>
        <taxon>Gamasina</taxon>
        <taxon>Phytoseioidea</taxon>
        <taxon>Phytoseiidae</taxon>
        <taxon>Typhlodrominae</taxon>
        <taxon>Galendromus</taxon>
    </lineage>
</organism>
<protein>
    <submittedName>
        <fullName evidence="4">Uncharacterized protein LOC100899389</fullName>
    </submittedName>
</protein>
<dbReference type="Proteomes" id="UP000694867">
    <property type="component" value="Unplaced"/>
</dbReference>
<dbReference type="Pfam" id="PF03067">
    <property type="entry name" value="LPMO_10"/>
    <property type="match status" value="1"/>
</dbReference>
<evidence type="ECO:0000313" key="4">
    <source>
        <dbReference type="RefSeq" id="XP_003737942.1"/>
    </source>
</evidence>
<feature type="domain" description="Chitin-binding type-4" evidence="2">
    <location>
        <begin position="23"/>
        <end position="211"/>
    </location>
</feature>
<proteinExistence type="predicted"/>
<evidence type="ECO:0000259" key="2">
    <source>
        <dbReference type="Pfam" id="PF03067"/>
    </source>
</evidence>